<organism evidence="9">
    <name type="scientific">Grosmannia clavigera (strain kw1407 / UAMH 11150)</name>
    <name type="common">Blue stain fungus</name>
    <name type="synonym">Graphiocladiella clavigera</name>
    <dbReference type="NCBI Taxonomy" id="655863"/>
    <lineage>
        <taxon>Eukaryota</taxon>
        <taxon>Fungi</taxon>
        <taxon>Dikarya</taxon>
        <taxon>Ascomycota</taxon>
        <taxon>Pezizomycotina</taxon>
        <taxon>Sordariomycetes</taxon>
        <taxon>Sordariomycetidae</taxon>
        <taxon>Ophiostomatales</taxon>
        <taxon>Ophiostomataceae</taxon>
        <taxon>Leptographium</taxon>
    </lineage>
</organism>
<dbReference type="GO" id="GO:0005634">
    <property type="term" value="C:nucleus"/>
    <property type="evidence" value="ECO:0007669"/>
    <property type="project" value="UniProtKB-ARBA"/>
</dbReference>
<feature type="compositionally biased region" description="Low complexity" evidence="6">
    <location>
        <begin position="123"/>
        <end position="132"/>
    </location>
</feature>
<dbReference type="InterPro" id="IPR013087">
    <property type="entry name" value="Znf_C2H2_type"/>
</dbReference>
<dbReference type="AlphaFoldDB" id="F0XLL4"/>
<keyword evidence="9" id="KW-1185">Reference proteome</keyword>
<dbReference type="GO" id="GO:0010557">
    <property type="term" value="P:positive regulation of macromolecule biosynthetic process"/>
    <property type="evidence" value="ECO:0007669"/>
    <property type="project" value="UniProtKB-ARBA"/>
</dbReference>
<feature type="region of interest" description="Disordered" evidence="6">
    <location>
        <begin position="116"/>
        <end position="162"/>
    </location>
</feature>
<dbReference type="Gene3D" id="3.30.160.60">
    <property type="entry name" value="Classic Zinc Finger"/>
    <property type="match status" value="2"/>
</dbReference>
<name>F0XLL4_GROCL</name>
<evidence type="ECO:0000259" key="7">
    <source>
        <dbReference type="PROSITE" id="PS50157"/>
    </source>
</evidence>
<dbReference type="InParanoid" id="F0XLL4"/>
<evidence type="ECO:0000256" key="6">
    <source>
        <dbReference type="SAM" id="MobiDB-lite"/>
    </source>
</evidence>
<dbReference type="GO" id="GO:0000981">
    <property type="term" value="F:DNA-binding transcription factor activity, RNA polymerase II-specific"/>
    <property type="evidence" value="ECO:0007669"/>
    <property type="project" value="TreeGrafter"/>
</dbReference>
<dbReference type="InterPro" id="IPR059009">
    <property type="entry name" value="Znf_C2H2_17_1st"/>
</dbReference>
<dbReference type="GO" id="GO:0008270">
    <property type="term" value="F:zinc ion binding"/>
    <property type="evidence" value="ECO:0007669"/>
    <property type="project" value="UniProtKB-KW"/>
</dbReference>
<dbReference type="STRING" id="655863.F0XLL4"/>
<keyword evidence="3 5" id="KW-0863">Zinc-finger</keyword>
<evidence type="ECO:0000256" key="1">
    <source>
        <dbReference type="ARBA" id="ARBA00022723"/>
    </source>
</evidence>
<dbReference type="PANTHER" id="PTHR19818">
    <property type="entry name" value="ZINC FINGER PROTEIN ZIC AND GLI"/>
    <property type="match status" value="1"/>
</dbReference>
<dbReference type="Pfam" id="PF26177">
    <property type="entry name" value="zf_C2H2_17_1st"/>
    <property type="match status" value="1"/>
</dbReference>
<dbReference type="PROSITE" id="PS50157">
    <property type="entry name" value="ZINC_FINGER_C2H2_2"/>
    <property type="match status" value="1"/>
</dbReference>
<dbReference type="eggNOG" id="ENOG502SNWP">
    <property type="taxonomic scope" value="Eukaryota"/>
</dbReference>
<evidence type="ECO:0000256" key="3">
    <source>
        <dbReference type="ARBA" id="ARBA00022771"/>
    </source>
</evidence>
<dbReference type="HOGENOM" id="CLU_700305_0_0_1"/>
<keyword evidence="4" id="KW-0862">Zinc</keyword>
<feature type="domain" description="C2H2-type" evidence="7">
    <location>
        <begin position="240"/>
        <end position="269"/>
    </location>
</feature>
<keyword evidence="1" id="KW-0479">Metal-binding</keyword>
<evidence type="ECO:0000313" key="9">
    <source>
        <dbReference type="Proteomes" id="UP000007796"/>
    </source>
</evidence>
<dbReference type="RefSeq" id="XP_014170985.1">
    <property type="nucleotide sequence ID" value="XM_014315510.1"/>
</dbReference>
<dbReference type="OrthoDB" id="5305647at2759"/>
<dbReference type="Pfam" id="PF26176">
    <property type="entry name" value="zf_C2H2_17_2"/>
    <property type="match status" value="1"/>
</dbReference>
<feature type="compositionally biased region" description="Polar residues" evidence="6">
    <location>
        <begin position="1"/>
        <end position="10"/>
    </location>
</feature>
<dbReference type="PANTHER" id="PTHR19818:SF139">
    <property type="entry name" value="PAIR-RULE PROTEIN ODD-PAIRED"/>
    <property type="match status" value="1"/>
</dbReference>
<dbReference type="InterPro" id="IPR059095">
    <property type="entry name" value="Znf_C2H2_17_2nd"/>
</dbReference>
<dbReference type="GeneID" id="25979879"/>
<protein>
    <submittedName>
        <fullName evidence="8">C2h2 transcription factor</fullName>
    </submittedName>
</protein>
<accession>F0XLL4</accession>
<sequence length="394" mass="42197">MSIVFETSRQAPYLGGEDSYPPIDQAGDEVERYDEEAVGNNVGVGMSDVGDVSELAAAVAGGYHAPDSSILESESSRLVVDEVVGAGEDHDHHQHQVSANMAATAAAASAAAQMHAKSKASARRASYDSSISPPHSLGEATSSIHGSRIKPIPKPDRDIYRNPKGKFQCTWPDCTEEAQEFSRKCEYNKHMDKHERPYRCTAEGCEKLPGFTYSGGLLRHEREVHNKHGGPRNPLHCPHPTCKRHAGKGFSRQENLNEHLRRVHTTTGSSVVGVDLPMDSGNALSGLADLRPLAAVVDASGHGGNPTTLSAAAAAAAAAVVSEALPSSVMRGDENDDDRAMEGLGLLTGHSQVQVHPRRRKRTASFLGDVEGDHGHYDLREEVKRASTLTDVLA</sequence>
<feature type="region of interest" description="Disordered" evidence="6">
    <location>
        <begin position="1"/>
        <end position="25"/>
    </location>
</feature>
<proteinExistence type="predicted"/>
<keyword evidence="2" id="KW-0677">Repeat</keyword>
<evidence type="ECO:0000256" key="5">
    <source>
        <dbReference type="PROSITE-ProRule" id="PRU00042"/>
    </source>
</evidence>
<dbReference type="InterPro" id="IPR050329">
    <property type="entry name" value="GLI_C2H2-zinc-finger"/>
</dbReference>
<dbReference type="Proteomes" id="UP000007796">
    <property type="component" value="Unassembled WGS sequence"/>
</dbReference>
<evidence type="ECO:0000256" key="2">
    <source>
        <dbReference type="ARBA" id="ARBA00022737"/>
    </source>
</evidence>
<dbReference type="EMBL" id="GL629794">
    <property type="protein sequence ID" value="EFX01503.1"/>
    <property type="molecule type" value="Genomic_DNA"/>
</dbReference>
<dbReference type="GO" id="GO:0000978">
    <property type="term" value="F:RNA polymerase II cis-regulatory region sequence-specific DNA binding"/>
    <property type="evidence" value="ECO:0007669"/>
    <property type="project" value="TreeGrafter"/>
</dbReference>
<evidence type="ECO:0000256" key="4">
    <source>
        <dbReference type="ARBA" id="ARBA00022833"/>
    </source>
</evidence>
<reference evidence="8 9" key="1">
    <citation type="journal article" date="2011" name="Proc. Natl. Acad. Sci. U.S.A.">
        <title>Genome and transcriptome analyses of the mountain pine beetle-fungal symbiont Grosmannia clavigera, a lodgepole pine pathogen.</title>
        <authorList>
            <person name="DiGuistini S."/>
            <person name="Wang Y."/>
            <person name="Liao N.Y."/>
            <person name="Taylor G."/>
            <person name="Tanguay P."/>
            <person name="Feau N."/>
            <person name="Henrissat B."/>
            <person name="Chan S.K."/>
            <person name="Hesse-Orce U."/>
            <person name="Alamouti S.M."/>
            <person name="Tsui C.K.M."/>
            <person name="Docking R.T."/>
            <person name="Levasseur A."/>
            <person name="Haridas S."/>
            <person name="Robertson G."/>
            <person name="Birol I."/>
            <person name="Holt R.A."/>
            <person name="Marra M.A."/>
            <person name="Hamelin R.C."/>
            <person name="Hirst M."/>
            <person name="Jones S.J.M."/>
            <person name="Bohlmann J."/>
            <person name="Breuil C."/>
        </authorList>
    </citation>
    <scope>NUCLEOTIDE SEQUENCE [LARGE SCALE GENOMIC DNA]</scope>
    <source>
        <strain evidence="9">kw1407 / UAMH 11150</strain>
    </source>
</reference>
<evidence type="ECO:0000313" key="8">
    <source>
        <dbReference type="EMBL" id="EFX01503.1"/>
    </source>
</evidence>
<gene>
    <name evidence="8" type="ORF">CMQ_6445</name>
</gene>
<dbReference type="SMART" id="SM00355">
    <property type="entry name" value="ZnF_C2H2"/>
    <property type="match status" value="3"/>
</dbReference>